<accession>A0ACC4BHS7</accession>
<evidence type="ECO:0000313" key="2">
    <source>
        <dbReference type="Proteomes" id="UP000309997"/>
    </source>
</evidence>
<dbReference type="EMBL" id="RCHU02000010">
    <property type="protein sequence ID" value="KAL3578143.1"/>
    <property type="molecule type" value="Genomic_DNA"/>
</dbReference>
<name>A0ACC4BHS7_POPAL</name>
<proteinExistence type="predicted"/>
<dbReference type="Proteomes" id="UP000309997">
    <property type="component" value="Unassembled WGS sequence"/>
</dbReference>
<gene>
    <name evidence="1" type="ORF">D5086_019647</name>
</gene>
<keyword evidence="2" id="KW-1185">Reference proteome</keyword>
<organism evidence="1 2">
    <name type="scientific">Populus alba</name>
    <name type="common">White poplar</name>
    <dbReference type="NCBI Taxonomy" id="43335"/>
    <lineage>
        <taxon>Eukaryota</taxon>
        <taxon>Viridiplantae</taxon>
        <taxon>Streptophyta</taxon>
        <taxon>Embryophyta</taxon>
        <taxon>Tracheophyta</taxon>
        <taxon>Spermatophyta</taxon>
        <taxon>Magnoliopsida</taxon>
        <taxon>eudicotyledons</taxon>
        <taxon>Gunneridae</taxon>
        <taxon>Pentapetalae</taxon>
        <taxon>rosids</taxon>
        <taxon>fabids</taxon>
        <taxon>Malpighiales</taxon>
        <taxon>Salicaceae</taxon>
        <taxon>Saliceae</taxon>
        <taxon>Populus</taxon>
    </lineage>
</organism>
<reference evidence="1 2" key="1">
    <citation type="journal article" date="2024" name="Plant Biotechnol. J.">
        <title>Genome and CRISPR/Cas9 system of a widespread forest tree (Populus alba) in the world.</title>
        <authorList>
            <person name="Liu Y.J."/>
            <person name="Jiang P.F."/>
            <person name="Han X.M."/>
            <person name="Li X.Y."/>
            <person name="Wang H.M."/>
            <person name="Wang Y.J."/>
            <person name="Wang X.X."/>
            <person name="Zeng Q.Y."/>
        </authorList>
    </citation>
    <scope>NUCLEOTIDE SEQUENCE [LARGE SCALE GENOMIC DNA]</scope>
    <source>
        <strain evidence="2">cv. PAL-ZL1</strain>
    </source>
</reference>
<evidence type="ECO:0000313" key="1">
    <source>
        <dbReference type="EMBL" id="KAL3578143.1"/>
    </source>
</evidence>
<protein>
    <submittedName>
        <fullName evidence="1">Uncharacterized protein</fullName>
    </submittedName>
</protein>
<sequence length="80" mass="9072">MDGKGYENGFDVRNHYYGGPQKSIFSLQILCPTDTLGTSHKKPCCFWLSRTWTFVNLNENEAFGPHLQAGITLNKFFPEG</sequence>
<comment type="caution">
    <text evidence="1">The sequence shown here is derived from an EMBL/GenBank/DDBJ whole genome shotgun (WGS) entry which is preliminary data.</text>
</comment>